<sequence length="127" mass="14389">MEGEGALSSTSSLKMKEYRMNARNVEAEIKAMDTQLRKVIRRIERESDSQGSKSDQPFETSGRRFQEEILVGFEAGISICRVLFEEMTYLRELFLDDLAREGAEIARKQASSGNTAIAFVPMLYLLV</sequence>
<protein>
    <submittedName>
        <fullName evidence="2">Uncharacterized protein</fullName>
    </submittedName>
</protein>
<evidence type="ECO:0000313" key="3">
    <source>
        <dbReference type="Proteomes" id="UP001174934"/>
    </source>
</evidence>
<accession>A0AA39WHR7</accession>
<dbReference type="EMBL" id="JAULSR010000006">
    <property type="protein sequence ID" value="KAK0615641.1"/>
    <property type="molecule type" value="Genomic_DNA"/>
</dbReference>
<name>A0AA39WHR7_9PEZI</name>
<keyword evidence="1" id="KW-0175">Coiled coil</keyword>
<comment type="caution">
    <text evidence="2">The sequence shown here is derived from an EMBL/GenBank/DDBJ whole genome shotgun (WGS) entry which is preliminary data.</text>
</comment>
<dbReference type="AlphaFoldDB" id="A0AA39WHR7"/>
<proteinExistence type="predicted"/>
<organism evidence="2 3">
    <name type="scientific">Bombardia bombarda</name>
    <dbReference type="NCBI Taxonomy" id="252184"/>
    <lineage>
        <taxon>Eukaryota</taxon>
        <taxon>Fungi</taxon>
        <taxon>Dikarya</taxon>
        <taxon>Ascomycota</taxon>
        <taxon>Pezizomycotina</taxon>
        <taxon>Sordariomycetes</taxon>
        <taxon>Sordariomycetidae</taxon>
        <taxon>Sordariales</taxon>
        <taxon>Lasiosphaeriaceae</taxon>
        <taxon>Bombardia</taxon>
    </lineage>
</organism>
<evidence type="ECO:0000313" key="2">
    <source>
        <dbReference type="EMBL" id="KAK0615641.1"/>
    </source>
</evidence>
<keyword evidence="3" id="KW-1185">Reference proteome</keyword>
<evidence type="ECO:0000256" key="1">
    <source>
        <dbReference type="SAM" id="Coils"/>
    </source>
</evidence>
<gene>
    <name evidence="2" type="ORF">B0T17DRAFT_349445</name>
</gene>
<reference evidence="2" key="1">
    <citation type="submission" date="2023-06" db="EMBL/GenBank/DDBJ databases">
        <title>Genome-scale phylogeny and comparative genomics of the fungal order Sordariales.</title>
        <authorList>
            <consortium name="Lawrence Berkeley National Laboratory"/>
            <person name="Hensen N."/>
            <person name="Bonometti L."/>
            <person name="Westerberg I."/>
            <person name="Brannstrom I.O."/>
            <person name="Guillou S."/>
            <person name="Cros-Aarteil S."/>
            <person name="Calhoun S."/>
            <person name="Haridas S."/>
            <person name="Kuo A."/>
            <person name="Mondo S."/>
            <person name="Pangilinan J."/>
            <person name="Riley R."/>
            <person name="LaButti K."/>
            <person name="Andreopoulos B."/>
            <person name="Lipzen A."/>
            <person name="Chen C."/>
            <person name="Yanf M."/>
            <person name="Daum C."/>
            <person name="Ng V."/>
            <person name="Clum A."/>
            <person name="Steindorff A."/>
            <person name="Ohm R."/>
            <person name="Martin F."/>
            <person name="Silar P."/>
            <person name="Natvig D."/>
            <person name="Lalanne C."/>
            <person name="Gautier V."/>
            <person name="Ament-velasquez S.L."/>
            <person name="Kruys A."/>
            <person name="Hutchinson M.I."/>
            <person name="Powell A.J."/>
            <person name="Barry K."/>
            <person name="Miller A.N."/>
            <person name="Grigoriev I.V."/>
            <person name="Debuchy R."/>
            <person name="Gladieux P."/>
            <person name="Thoren M.H."/>
            <person name="Johannesson H."/>
        </authorList>
    </citation>
    <scope>NUCLEOTIDE SEQUENCE</scope>
    <source>
        <strain evidence="2">SMH3391-2</strain>
    </source>
</reference>
<feature type="coiled-coil region" evidence="1">
    <location>
        <begin position="15"/>
        <end position="42"/>
    </location>
</feature>
<dbReference type="Proteomes" id="UP001174934">
    <property type="component" value="Unassembled WGS sequence"/>
</dbReference>